<dbReference type="PANTHER" id="PTHR31793:SF27">
    <property type="entry name" value="NOVEL THIOESTERASE SUPERFAMILY DOMAIN AND SAPOSIN A-TYPE DOMAIN CONTAINING PROTEIN (0610012H03RIK)"/>
    <property type="match status" value="1"/>
</dbReference>
<dbReference type="eggNOG" id="COG0824">
    <property type="taxonomic scope" value="Bacteria"/>
</dbReference>
<dbReference type="STRING" id="1191523.MROS_1444"/>
<protein>
    <submittedName>
        <fullName evidence="3">Thioesterase</fullName>
    </submittedName>
</protein>
<dbReference type="OrthoDB" id="9791529at2"/>
<comment type="similarity">
    <text evidence="1">Belongs to the 4-hydroxybenzoyl-CoA thioesterase family.</text>
</comment>
<evidence type="ECO:0000313" key="4">
    <source>
        <dbReference type="Proteomes" id="UP000009011"/>
    </source>
</evidence>
<proteinExistence type="inferred from homology"/>
<dbReference type="InterPro" id="IPR029069">
    <property type="entry name" value="HotDog_dom_sf"/>
</dbReference>
<dbReference type="PIRSF" id="PIRSF003230">
    <property type="entry name" value="YbgC"/>
    <property type="match status" value="1"/>
</dbReference>
<name>I7A454_MELRP</name>
<dbReference type="InterPro" id="IPR050563">
    <property type="entry name" value="4-hydroxybenzoyl-CoA_TE"/>
</dbReference>
<dbReference type="HOGENOM" id="CLU_101141_5_3_10"/>
<dbReference type="Proteomes" id="UP000009011">
    <property type="component" value="Chromosome"/>
</dbReference>
<dbReference type="EMBL" id="CP003557">
    <property type="protein sequence ID" value="AFN74681.1"/>
    <property type="molecule type" value="Genomic_DNA"/>
</dbReference>
<dbReference type="Pfam" id="PF13279">
    <property type="entry name" value="4HBT_2"/>
    <property type="match status" value="1"/>
</dbReference>
<evidence type="ECO:0000256" key="2">
    <source>
        <dbReference type="ARBA" id="ARBA00022801"/>
    </source>
</evidence>
<accession>I7A454</accession>
<dbReference type="KEGG" id="mro:MROS_1444"/>
<gene>
    <name evidence="3" type="ordered locus">MROS_1444</name>
</gene>
<evidence type="ECO:0000313" key="3">
    <source>
        <dbReference type="EMBL" id="AFN74681.1"/>
    </source>
</evidence>
<dbReference type="InterPro" id="IPR006684">
    <property type="entry name" value="YbgC/YbaW"/>
</dbReference>
<dbReference type="GO" id="GO:0047617">
    <property type="term" value="F:fatty acyl-CoA hydrolase activity"/>
    <property type="evidence" value="ECO:0007669"/>
    <property type="project" value="TreeGrafter"/>
</dbReference>
<keyword evidence="4" id="KW-1185">Reference proteome</keyword>
<sequence>MHTIKRTIRFYDSDPAGVLFFGNLFRYLHAAYEDFLIKNNLKKYFTSEKILLPVIHSEADFHKPLKPFDTVTINVRVSGVKESSYEINYEVYNNREELAAKGRTVHVVVDADFKKIKIPDDLRRLLELHLIQ</sequence>
<dbReference type="RefSeq" id="WP_014856115.1">
    <property type="nucleotide sequence ID" value="NC_018178.1"/>
</dbReference>
<keyword evidence="2" id="KW-0378">Hydrolase</keyword>
<reference evidence="3 4" key="1">
    <citation type="journal article" date="2013" name="PLoS ONE">
        <title>Genomic analysis of Melioribacter roseus, facultatively anaerobic organotrophic bacterium representing a novel deep lineage within Bacteriodetes/Chlorobi group.</title>
        <authorList>
            <person name="Kadnikov V.V."/>
            <person name="Mardanov A.V."/>
            <person name="Podosokorskaya O.A."/>
            <person name="Gavrilov S.N."/>
            <person name="Kublanov I.V."/>
            <person name="Beletsky A.V."/>
            <person name="Bonch-Osmolovskaya E.A."/>
            <person name="Ravin N.V."/>
        </authorList>
    </citation>
    <scope>NUCLEOTIDE SEQUENCE [LARGE SCALE GENOMIC DNA]</scope>
    <source>
        <strain evidence="4">JCM 17771 / P3M-2</strain>
    </source>
</reference>
<dbReference type="AlphaFoldDB" id="I7A454"/>
<dbReference type="CDD" id="cd00586">
    <property type="entry name" value="4HBT"/>
    <property type="match status" value="1"/>
</dbReference>
<organism evidence="3 4">
    <name type="scientific">Melioribacter roseus (strain DSM 23840 / JCM 17771 / VKM B-2668 / P3M-2)</name>
    <dbReference type="NCBI Taxonomy" id="1191523"/>
    <lineage>
        <taxon>Bacteria</taxon>
        <taxon>Pseudomonadati</taxon>
        <taxon>Ignavibacteriota</taxon>
        <taxon>Ignavibacteria</taxon>
        <taxon>Ignavibacteriales</taxon>
        <taxon>Melioribacteraceae</taxon>
        <taxon>Melioribacter</taxon>
    </lineage>
</organism>
<dbReference type="PANTHER" id="PTHR31793">
    <property type="entry name" value="4-HYDROXYBENZOYL-COA THIOESTERASE FAMILY MEMBER"/>
    <property type="match status" value="1"/>
</dbReference>
<evidence type="ECO:0000256" key="1">
    <source>
        <dbReference type="ARBA" id="ARBA00005953"/>
    </source>
</evidence>
<dbReference type="Gene3D" id="3.10.129.10">
    <property type="entry name" value="Hotdog Thioesterase"/>
    <property type="match status" value="1"/>
</dbReference>
<dbReference type="SUPFAM" id="SSF54637">
    <property type="entry name" value="Thioesterase/thiol ester dehydrase-isomerase"/>
    <property type="match status" value="1"/>
</dbReference>